<dbReference type="InterPro" id="IPR037185">
    <property type="entry name" value="EmrE-like"/>
</dbReference>
<dbReference type="PANTHER" id="PTHR22911">
    <property type="entry name" value="ACYL-MALONYL CONDENSING ENZYME-RELATED"/>
    <property type="match status" value="1"/>
</dbReference>
<feature type="transmembrane region" description="Helical" evidence="1">
    <location>
        <begin position="239"/>
        <end position="259"/>
    </location>
</feature>
<accession>A0A382DKM1</accession>
<dbReference type="PANTHER" id="PTHR22911:SF76">
    <property type="entry name" value="EAMA DOMAIN-CONTAINING PROTEIN"/>
    <property type="match status" value="1"/>
</dbReference>
<evidence type="ECO:0000256" key="1">
    <source>
        <dbReference type="SAM" id="Phobius"/>
    </source>
</evidence>
<feature type="transmembrane region" description="Helical" evidence="1">
    <location>
        <begin position="148"/>
        <end position="167"/>
    </location>
</feature>
<feature type="transmembrane region" description="Helical" evidence="1">
    <location>
        <begin position="210"/>
        <end position="232"/>
    </location>
</feature>
<proteinExistence type="predicted"/>
<keyword evidence="1" id="KW-0472">Membrane</keyword>
<dbReference type="InterPro" id="IPR000620">
    <property type="entry name" value="EamA_dom"/>
</dbReference>
<feature type="domain" description="EamA" evidence="2">
    <location>
        <begin position="5"/>
        <end position="136"/>
    </location>
</feature>
<feature type="transmembrane region" description="Helical" evidence="1">
    <location>
        <begin position="90"/>
        <end position="109"/>
    </location>
</feature>
<dbReference type="GO" id="GO:0016020">
    <property type="term" value="C:membrane"/>
    <property type="evidence" value="ECO:0007669"/>
    <property type="project" value="InterPro"/>
</dbReference>
<dbReference type="AlphaFoldDB" id="A0A382DKM1"/>
<evidence type="ECO:0000313" key="3">
    <source>
        <dbReference type="EMBL" id="SVB38739.1"/>
    </source>
</evidence>
<dbReference type="SUPFAM" id="SSF103481">
    <property type="entry name" value="Multidrug resistance efflux transporter EmrE"/>
    <property type="match status" value="2"/>
</dbReference>
<dbReference type="EMBL" id="UINC01039771">
    <property type="protein sequence ID" value="SVB38739.1"/>
    <property type="molecule type" value="Genomic_DNA"/>
</dbReference>
<feature type="transmembrane region" description="Helical" evidence="1">
    <location>
        <begin position="35"/>
        <end position="53"/>
    </location>
</feature>
<organism evidence="3">
    <name type="scientific">marine metagenome</name>
    <dbReference type="NCBI Taxonomy" id="408172"/>
    <lineage>
        <taxon>unclassified sequences</taxon>
        <taxon>metagenomes</taxon>
        <taxon>ecological metagenomes</taxon>
    </lineage>
</organism>
<dbReference type="Pfam" id="PF00892">
    <property type="entry name" value="EamA"/>
    <property type="match status" value="2"/>
</dbReference>
<name>A0A382DKM1_9ZZZZ</name>
<feature type="domain" description="EamA" evidence="2">
    <location>
        <begin position="148"/>
        <end position="282"/>
    </location>
</feature>
<feature type="transmembrane region" description="Helical" evidence="1">
    <location>
        <begin position="265"/>
        <end position="282"/>
    </location>
</feature>
<feature type="non-terminal residue" evidence="3">
    <location>
        <position position="1"/>
    </location>
</feature>
<feature type="transmembrane region" description="Helical" evidence="1">
    <location>
        <begin position="65"/>
        <end position="84"/>
    </location>
</feature>
<protein>
    <recommendedName>
        <fullName evidence="2">EamA domain-containing protein</fullName>
    </recommendedName>
</protein>
<gene>
    <name evidence="3" type="ORF">METZ01_LOCUS191593</name>
</gene>
<feature type="transmembrane region" description="Helical" evidence="1">
    <location>
        <begin position="121"/>
        <end position="142"/>
    </location>
</feature>
<sequence length="288" mass="30839">VLACGALAISFAPVFVAFALKPEYGGFGPAAIGFYRVFFALPFLWLILLATPGKSNKTERTRRPTGLLALAGFFFAVDLVSWHWSIKYTTVANATLLANFAPLWVTLWAGRLFGERITPRFFVALGLALVGAAVLMGASFQIGARQLFGDGLSLITAITYGSYMLTVKKLRETCPPQEIMAWSGLFAAPMMFVVALASSETIVTSQLTGWLVLLGLALVSHFAGQGLIAYAFGHLPASLTSLNLLLQPVFAAVLAWALLDQALGSQQMLGAAIVLGALFFANRPEKSK</sequence>
<feature type="transmembrane region" description="Helical" evidence="1">
    <location>
        <begin position="179"/>
        <end position="198"/>
    </location>
</feature>
<keyword evidence="1" id="KW-1133">Transmembrane helix</keyword>
<keyword evidence="1" id="KW-0812">Transmembrane</keyword>
<reference evidence="3" key="1">
    <citation type="submission" date="2018-05" db="EMBL/GenBank/DDBJ databases">
        <authorList>
            <person name="Lanie J.A."/>
            <person name="Ng W.-L."/>
            <person name="Kazmierczak K.M."/>
            <person name="Andrzejewski T.M."/>
            <person name="Davidsen T.M."/>
            <person name="Wayne K.J."/>
            <person name="Tettelin H."/>
            <person name="Glass J.I."/>
            <person name="Rusch D."/>
            <person name="Podicherti R."/>
            <person name="Tsui H.-C.T."/>
            <person name="Winkler M.E."/>
        </authorList>
    </citation>
    <scope>NUCLEOTIDE SEQUENCE</scope>
</reference>
<evidence type="ECO:0000259" key="2">
    <source>
        <dbReference type="Pfam" id="PF00892"/>
    </source>
</evidence>